<feature type="non-terminal residue" evidence="1">
    <location>
        <position position="121"/>
    </location>
</feature>
<reference evidence="2" key="1">
    <citation type="submission" date="2022-10" db="EMBL/GenBank/DDBJ databases">
        <title>Genome assembly of Pristionchus species.</title>
        <authorList>
            <person name="Yoshida K."/>
            <person name="Sommer R.J."/>
        </authorList>
    </citation>
    <scope>NUCLEOTIDE SEQUENCE [LARGE SCALE GENOMIC DNA]</scope>
    <source>
        <strain evidence="2">RS5460</strain>
    </source>
</reference>
<gene>
    <name evidence="1" type="ORF">PMAYCL1PPCAC_16658</name>
</gene>
<dbReference type="AlphaFoldDB" id="A0AAN5CLA4"/>
<dbReference type="Proteomes" id="UP001328107">
    <property type="component" value="Unassembled WGS sequence"/>
</dbReference>
<evidence type="ECO:0000313" key="1">
    <source>
        <dbReference type="EMBL" id="GMR46463.1"/>
    </source>
</evidence>
<keyword evidence="2" id="KW-1185">Reference proteome</keyword>
<feature type="non-terminal residue" evidence="1">
    <location>
        <position position="1"/>
    </location>
</feature>
<dbReference type="EMBL" id="BTRK01000004">
    <property type="protein sequence ID" value="GMR46463.1"/>
    <property type="molecule type" value="Genomic_DNA"/>
</dbReference>
<organism evidence="1 2">
    <name type="scientific">Pristionchus mayeri</name>
    <dbReference type="NCBI Taxonomy" id="1317129"/>
    <lineage>
        <taxon>Eukaryota</taxon>
        <taxon>Metazoa</taxon>
        <taxon>Ecdysozoa</taxon>
        <taxon>Nematoda</taxon>
        <taxon>Chromadorea</taxon>
        <taxon>Rhabditida</taxon>
        <taxon>Rhabditina</taxon>
        <taxon>Diplogasteromorpha</taxon>
        <taxon>Diplogasteroidea</taxon>
        <taxon>Neodiplogasteridae</taxon>
        <taxon>Pristionchus</taxon>
    </lineage>
</organism>
<evidence type="ECO:0000313" key="2">
    <source>
        <dbReference type="Proteomes" id="UP001328107"/>
    </source>
</evidence>
<protein>
    <submittedName>
        <fullName evidence="1">Uncharacterized protein</fullName>
    </submittedName>
</protein>
<comment type="caution">
    <text evidence="1">The sequence shown here is derived from an EMBL/GenBank/DDBJ whole genome shotgun (WGS) entry which is preliminary data.</text>
</comment>
<sequence length="121" mass="13521">VSTFSFQFSIEMIAPSTISNYFNVTRVSQSTFCSDPPYIGWPFAPDRVFGGILVSQVSSKHKMTLTGDITFLMENVNVAIFSQNYNSTGFKLSRISEGNVAFIHVYQNEKLIGIGHVRVRS</sequence>
<accession>A0AAN5CLA4</accession>
<name>A0AAN5CLA4_9BILA</name>
<proteinExistence type="predicted"/>